<dbReference type="InterPro" id="IPR001577">
    <property type="entry name" value="Peptidase_M8"/>
</dbReference>
<dbReference type="PANTHER" id="PTHR10942">
    <property type="entry name" value="LEISHMANOLYSIN-LIKE PEPTIDASE"/>
    <property type="match status" value="1"/>
</dbReference>
<evidence type="ECO:0000256" key="2">
    <source>
        <dbReference type="ARBA" id="ARBA00022670"/>
    </source>
</evidence>
<dbReference type="GO" id="GO:0046872">
    <property type="term" value="F:metal ion binding"/>
    <property type="evidence" value="ECO:0007669"/>
    <property type="project" value="UniProtKB-KW"/>
</dbReference>
<evidence type="ECO:0000313" key="14">
    <source>
        <dbReference type="Proteomes" id="UP000747110"/>
    </source>
</evidence>
<dbReference type="Pfam" id="PF01457">
    <property type="entry name" value="Peptidase_M8"/>
    <property type="match status" value="1"/>
</dbReference>
<evidence type="ECO:0000256" key="9">
    <source>
        <dbReference type="SAM" id="MobiDB-lite"/>
    </source>
</evidence>
<gene>
    <name evidence="12" type="ORF">Vretifemale_9673</name>
    <name evidence="13" type="ORF">Vretimale_16106</name>
</gene>
<dbReference type="Gene3D" id="3.90.132.10">
    <property type="entry name" value="Leishmanolysin , domain 2"/>
    <property type="match status" value="1"/>
</dbReference>
<evidence type="ECO:0000256" key="11">
    <source>
        <dbReference type="SAM" id="SignalP"/>
    </source>
</evidence>
<dbReference type="GO" id="GO:0007155">
    <property type="term" value="P:cell adhesion"/>
    <property type="evidence" value="ECO:0007669"/>
    <property type="project" value="InterPro"/>
</dbReference>
<dbReference type="OrthoDB" id="527990at2759"/>
<name>A0A8J4CGB0_9CHLO</name>
<evidence type="ECO:0000256" key="1">
    <source>
        <dbReference type="ARBA" id="ARBA00005860"/>
    </source>
</evidence>
<dbReference type="Proteomes" id="UP000722791">
    <property type="component" value="Unassembled WGS sequence"/>
</dbReference>
<comment type="similarity">
    <text evidence="1">Belongs to the peptidase M8 family.</text>
</comment>
<evidence type="ECO:0000256" key="6">
    <source>
        <dbReference type="ARBA" id="ARBA00023049"/>
    </source>
</evidence>
<dbReference type="EMBL" id="BNCQ01000045">
    <property type="protein sequence ID" value="GIM12872.1"/>
    <property type="molecule type" value="Genomic_DNA"/>
</dbReference>
<evidence type="ECO:0000256" key="5">
    <source>
        <dbReference type="ARBA" id="ARBA00022833"/>
    </source>
</evidence>
<feature type="active site" evidence="7">
    <location>
        <position position="365"/>
    </location>
</feature>
<dbReference type="Proteomes" id="UP000747110">
    <property type="component" value="Unassembled WGS sequence"/>
</dbReference>
<feature type="chain" id="PRO_5036271516" description="EGF-like domain-containing protein" evidence="11">
    <location>
        <begin position="24"/>
        <end position="1092"/>
    </location>
</feature>
<keyword evidence="11" id="KW-0732">Signal</keyword>
<dbReference type="GO" id="GO:0004222">
    <property type="term" value="F:metalloendopeptidase activity"/>
    <property type="evidence" value="ECO:0007669"/>
    <property type="project" value="InterPro"/>
</dbReference>
<keyword evidence="10" id="KW-0812">Transmembrane</keyword>
<evidence type="ECO:0000256" key="3">
    <source>
        <dbReference type="ARBA" id="ARBA00022723"/>
    </source>
</evidence>
<keyword evidence="10" id="KW-1133">Transmembrane helix</keyword>
<feature type="binding site" evidence="8">
    <location>
        <position position="368"/>
    </location>
    <ligand>
        <name>Zn(2+)</name>
        <dbReference type="ChEBI" id="CHEBI:29105"/>
        <note>catalytic</note>
    </ligand>
</feature>
<proteinExistence type="inferred from homology"/>
<sequence>MWCYKALALLAALGLELLVAVQSCGHHIVHGQIQDLAARHVEQQLHMGSASWGLRTASRTEKVQANTQNAARTRQIEMAGADAHGHVEVYSKDEASSTEDIHMDAATTKLQQWQEDRATSNVGWRTTAVSDVGDGVQEDGTDPRDEAGEEESTLDPRGRSLQQTPAPAPIRLSVTYQQLGALDASQQQRLTRVVEAVRRILQKFILVKQPSSGGMLVDPYCNLNTWACYPDFSVRMLNPNRICGLAIIMPEHIVNPFSCTTRTTNAQRQALGRGISGPASGAGGGASGYGTGCASYAGTKGDDTDMYLYITAVPNNDCNIGAAAWAKPCLLDLGNNRPLLGAANVCPRALEVLDEEQLTAVLTHEMIHALGFTDSMYNLTRRPDGTLRPLSELVQSSMVGTKRVQMLVSPNVRNAARAQFKCPDLAGAQLEEEGSAGSAGSHWEYTHYQGEVMVASTTFATDGTPPVLSNLTLSYLDDTGWYATNRSAAGLLSWGAGAGCQLPSSPCSTYMSAVPGQRLFCDASAVQSNSIPTFLCSNNYKATGVCRALNFTGGCGLVLSRNAKETCLTADAPNDQPAVFGWGLGTPSGRCFPVVYRFQAYVGYSRYTYPGTGLDGSSDAACFDTTCSADGSKVFVKLLSQQFECPEGQYLNLAQLLPTRYSAGRIGPCPSARDLCSTQSCPVSACNPAGGECLDGTCYCRLAYTGADCGISLITGQAVTDSDSNGASSGGNGTGNMSPSQLPWVQLVQLALSMNNSASEVKAQSLQLQAVIASWAGLNRRAVVITNIFDGTRDALSSGNGTVAGDSFDATVASRRRRGLLQTSSPPPSPPAAAAIAMVLISPTSSRPIEMLLWWLKYNQTTRNQLISQLADAGFYVIPNGISVESILAQSMVTSPASSESLATSNPSMEADSSHSRKIVIVGLAIGAVAVLGIISGVITVLVLRSRRSASRARENVYQHSPVAAGGDLGGGDGFTNLGAFTDGVVFAGSGNSAPQPQPYSIGSSGVDMHSNGVLPWPSANPFTAHGNGSWPTAQQASTPDNAFGFYNAQVASQASSQPPPLQQQQSPFSTQAGGMGQLSPLYSGTDDRLRS</sequence>
<comment type="caution">
    <text evidence="12">The sequence shown here is derived from an EMBL/GenBank/DDBJ whole genome shotgun (WGS) entry which is preliminary data.</text>
</comment>
<feature type="compositionally biased region" description="Low complexity" evidence="9">
    <location>
        <begin position="1051"/>
        <end position="1073"/>
    </location>
</feature>
<feature type="signal peptide" evidence="11">
    <location>
        <begin position="1"/>
        <end position="23"/>
    </location>
</feature>
<dbReference type="EMBL" id="BNCP01000019">
    <property type="protein sequence ID" value="GIL80459.1"/>
    <property type="molecule type" value="Genomic_DNA"/>
</dbReference>
<evidence type="ECO:0000256" key="8">
    <source>
        <dbReference type="PIRSR" id="PIRSR601577-2"/>
    </source>
</evidence>
<evidence type="ECO:0000256" key="10">
    <source>
        <dbReference type="SAM" id="Phobius"/>
    </source>
</evidence>
<feature type="compositionally biased region" description="Polar residues" evidence="9">
    <location>
        <begin position="113"/>
        <end position="129"/>
    </location>
</feature>
<feature type="transmembrane region" description="Helical" evidence="10">
    <location>
        <begin position="919"/>
        <end position="944"/>
    </location>
</feature>
<dbReference type="Gene3D" id="3.10.170.20">
    <property type="match status" value="1"/>
</dbReference>
<feature type="region of interest" description="Disordered" evidence="9">
    <location>
        <begin position="1051"/>
        <end position="1092"/>
    </location>
</feature>
<evidence type="ECO:0000313" key="12">
    <source>
        <dbReference type="EMBL" id="GIL80459.1"/>
    </source>
</evidence>
<reference evidence="12" key="1">
    <citation type="journal article" date="2021" name="Proc. Natl. Acad. Sci. U.S.A.">
        <title>Three genomes in the algal genus Volvox reveal the fate of a haploid sex-determining region after a transition to homothallism.</title>
        <authorList>
            <person name="Yamamoto K."/>
            <person name="Hamaji T."/>
            <person name="Kawai-Toyooka H."/>
            <person name="Matsuzaki R."/>
            <person name="Takahashi F."/>
            <person name="Nishimura Y."/>
            <person name="Kawachi M."/>
            <person name="Noguchi H."/>
            <person name="Minakuchi Y."/>
            <person name="Umen J.G."/>
            <person name="Toyoda A."/>
            <person name="Nozaki H."/>
        </authorList>
    </citation>
    <scope>NUCLEOTIDE SEQUENCE</scope>
    <source>
        <strain evidence="13">NIES-3785</strain>
        <strain evidence="12">NIES-3786</strain>
    </source>
</reference>
<keyword evidence="5 8" id="KW-0862">Zinc</keyword>
<evidence type="ECO:0008006" key="15">
    <source>
        <dbReference type="Google" id="ProtNLM"/>
    </source>
</evidence>
<keyword evidence="2" id="KW-0645">Protease</keyword>
<dbReference type="GO" id="GO:0005737">
    <property type="term" value="C:cytoplasm"/>
    <property type="evidence" value="ECO:0007669"/>
    <property type="project" value="TreeGrafter"/>
</dbReference>
<comment type="cofactor">
    <cofactor evidence="8">
        <name>Zn(2+)</name>
        <dbReference type="ChEBI" id="CHEBI:29105"/>
    </cofactor>
    <text evidence="8">Binds 1 zinc ion per subunit.</text>
</comment>
<keyword evidence="10" id="KW-0472">Membrane</keyword>
<keyword evidence="3 8" id="KW-0479">Metal-binding</keyword>
<evidence type="ECO:0000313" key="13">
    <source>
        <dbReference type="EMBL" id="GIM12872.1"/>
    </source>
</evidence>
<dbReference type="GO" id="GO:0006508">
    <property type="term" value="P:proteolysis"/>
    <property type="evidence" value="ECO:0007669"/>
    <property type="project" value="UniProtKB-KW"/>
</dbReference>
<keyword evidence="4" id="KW-0378">Hydrolase</keyword>
<protein>
    <recommendedName>
        <fullName evidence="15">EGF-like domain-containing protein</fullName>
    </recommendedName>
</protein>
<dbReference type="PANTHER" id="PTHR10942:SF0">
    <property type="entry name" value="LEISHMANOLYSIN-LIKE PEPTIDASE"/>
    <property type="match status" value="1"/>
</dbReference>
<organism evidence="12 14">
    <name type="scientific">Volvox reticuliferus</name>
    <dbReference type="NCBI Taxonomy" id="1737510"/>
    <lineage>
        <taxon>Eukaryota</taxon>
        <taxon>Viridiplantae</taxon>
        <taxon>Chlorophyta</taxon>
        <taxon>core chlorophytes</taxon>
        <taxon>Chlorophyceae</taxon>
        <taxon>CS clade</taxon>
        <taxon>Chlamydomonadales</taxon>
        <taxon>Volvocaceae</taxon>
        <taxon>Volvox</taxon>
    </lineage>
</organism>
<dbReference type="SUPFAM" id="SSF55486">
    <property type="entry name" value="Metalloproteases ('zincins'), catalytic domain"/>
    <property type="match status" value="1"/>
</dbReference>
<feature type="region of interest" description="Disordered" evidence="9">
    <location>
        <begin position="113"/>
        <end position="167"/>
    </location>
</feature>
<accession>A0A8J4CGB0</accession>
<evidence type="ECO:0000256" key="7">
    <source>
        <dbReference type="PIRSR" id="PIRSR601577-1"/>
    </source>
</evidence>
<keyword evidence="6 8" id="KW-0482">Metalloprotease</keyword>
<feature type="binding site" evidence="8">
    <location>
        <position position="442"/>
    </location>
    <ligand>
        <name>Zn(2+)</name>
        <dbReference type="ChEBI" id="CHEBI:29105"/>
        <note>catalytic</note>
    </ligand>
</feature>
<keyword evidence="14" id="KW-1185">Reference proteome</keyword>
<dbReference type="AlphaFoldDB" id="A0A8J4CGB0"/>
<feature type="binding site" evidence="8">
    <location>
        <position position="364"/>
    </location>
    <ligand>
        <name>Zn(2+)</name>
        <dbReference type="ChEBI" id="CHEBI:29105"/>
        <note>catalytic</note>
    </ligand>
</feature>
<evidence type="ECO:0000256" key="4">
    <source>
        <dbReference type="ARBA" id="ARBA00022801"/>
    </source>
</evidence>
<dbReference type="GO" id="GO:0016020">
    <property type="term" value="C:membrane"/>
    <property type="evidence" value="ECO:0007669"/>
    <property type="project" value="InterPro"/>
</dbReference>